<dbReference type="PANTHER" id="PTHR12905">
    <property type="entry name" value="METALLOPHOSPHOESTERASE"/>
    <property type="match status" value="1"/>
</dbReference>
<evidence type="ECO:0000313" key="3">
    <source>
        <dbReference type="Proteomes" id="UP000653477"/>
    </source>
</evidence>
<dbReference type="EMBL" id="BMPU01000003">
    <property type="protein sequence ID" value="GGM54573.1"/>
    <property type="molecule type" value="Genomic_DNA"/>
</dbReference>
<dbReference type="PANTHER" id="PTHR12905:SF0">
    <property type="entry name" value="CALCINEURIN-LIKE PHOSPHOESTERASE DOMAIN-CONTAINING PROTEIN"/>
    <property type="match status" value="1"/>
</dbReference>
<dbReference type="Proteomes" id="UP000653477">
    <property type="component" value="Unassembled WGS sequence"/>
</dbReference>
<dbReference type="Pfam" id="PF00149">
    <property type="entry name" value="Metallophos"/>
    <property type="match status" value="1"/>
</dbReference>
<evidence type="ECO:0000259" key="1">
    <source>
        <dbReference type="Pfam" id="PF00149"/>
    </source>
</evidence>
<accession>A0ABQ2H9J7</accession>
<protein>
    <recommendedName>
        <fullName evidence="1">Calcineurin-like phosphoesterase domain-containing protein</fullName>
    </recommendedName>
</protein>
<gene>
    <name evidence="2" type="ORF">GCM10007088_11630</name>
</gene>
<sequence>MKWITYRGKRIYAYSDTHGKHHILPANADVIICAGDIGLYTEEDAAAYMKILGECPCPIIFFIPGNHDLFFDIEPERAMRLLPPNVYLLDGAYIYGGICFYGLPAVPWLHTEVILPAGIDILVTHGAPKGYLDEGRGCPLLTQAIQENPPQLHIFGHIHSAYGEHQDDKLSIRFINVSCYELLSS</sequence>
<dbReference type="InterPro" id="IPR004843">
    <property type="entry name" value="Calcineurin-like_PHP"/>
</dbReference>
<feature type="domain" description="Calcineurin-like phosphoesterase" evidence="1">
    <location>
        <begin position="11"/>
        <end position="160"/>
    </location>
</feature>
<dbReference type="RefSeq" id="WP_188808130.1">
    <property type="nucleotide sequence ID" value="NZ_BMPU01000003.1"/>
</dbReference>
<organism evidence="2 3">
    <name type="scientific">Porphyromonas pasteri</name>
    <dbReference type="NCBI Taxonomy" id="1583331"/>
    <lineage>
        <taxon>Bacteria</taxon>
        <taxon>Pseudomonadati</taxon>
        <taxon>Bacteroidota</taxon>
        <taxon>Bacteroidia</taxon>
        <taxon>Bacteroidales</taxon>
        <taxon>Porphyromonadaceae</taxon>
        <taxon>Porphyromonas</taxon>
    </lineage>
</organism>
<dbReference type="SUPFAM" id="SSF56300">
    <property type="entry name" value="Metallo-dependent phosphatases"/>
    <property type="match status" value="1"/>
</dbReference>
<dbReference type="Gene3D" id="3.60.21.10">
    <property type="match status" value="1"/>
</dbReference>
<keyword evidence="3" id="KW-1185">Reference proteome</keyword>
<proteinExistence type="predicted"/>
<name>A0ABQ2H9J7_9PORP</name>
<evidence type="ECO:0000313" key="2">
    <source>
        <dbReference type="EMBL" id="GGM54573.1"/>
    </source>
</evidence>
<comment type="caution">
    <text evidence="2">The sequence shown here is derived from an EMBL/GenBank/DDBJ whole genome shotgun (WGS) entry which is preliminary data.</text>
</comment>
<dbReference type="InterPro" id="IPR051693">
    <property type="entry name" value="UPF0046_metallophosphoest"/>
</dbReference>
<dbReference type="InterPro" id="IPR029052">
    <property type="entry name" value="Metallo-depent_PP-like"/>
</dbReference>
<reference evidence="3" key="1">
    <citation type="journal article" date="2019" name="Int. J. Syst. Evol. Microbiol.">
        <title>The Global Catalogue of Microorganisms (GCM) 10K type strain sequencing project: providing services to taxonomists for standard genome sequencing and annotation.</title>
        <authorList>
            <consortium name="The Broad Institute Genomics Platform"/>
            <consortium name="The Broad Institute Genome Sequencing Center for Infectious Disease"/>
            <person name="Wu L."/>
            <person name="Ma J."/>
        </authorList>
    </citation>
    <scope>NUCLEOTIDE SEQUENCE [LARGE SCALE GENOMIC DNA]</scope>
    <source>
        <strain evidence="3">JCM 30531</strain>
    </source>
</reference>